<accession>R7S0E4</accession>
<dbReference type="AlphaFoldDB" id="R7S0E4"/>
<reference evidence="3" key="1">
    <citation type="journal article" date="2012" name="Science">
        <title>The Paleozoic origin of enzymatic lignin decomposition reconstructed from 31 fungal genomes.</title>
        <authorList>
            <person name="Floudas D."/>
            <person name="Binder M."/>
            <person name="Riley R."/>
            <person name="Barry K."/>
            <person name="Blanchette R.A."/>
            <person name="Henrissat B."/>
            <person name="Martinez A.T."/>
            <person name="Otillar R."/>
            <person name="Spatafora J.W."/>
            <person name="Yadav J.S."/>
            <person name="Aerts A."/>
            <person name="Benoit I."/>
            <person name="Boyd A."/>
            <person name="Carlson A."/>
            <person name="Copeland A."/>
            <person name="Coutinho P.M."/>
            <person name="de Vries R.P."/>
            <person name="Ferreira P."/>
            <person name="Findley K."/>
            <person name="Foster B."/>
            <person name="Gaskell J."/>
            <person name="Glotzer D."/>
            <person name="Gorecki P."/>
            <person name="Heitman J."/>
            <person name="Hesse C."/>
            <person name="Hori C."/>
            <person name="Igarashi K."/>
            <person name="Jurgens J.A."/>
            <person name="Kallen N."/>
            <person name="Kersten P."/>
            <person name="Kohler A."/>
            <person name="Kuees U."/>
            <person name="Kumar T.K.A."/>
            <person name="Kuo A."/>
            <person name="LaButti K."/>
            <person name="Larrondo L.F."/>
            <person name="Lindquist E."/>
            <person name="Ling A."/>
            <person name="Lombard V."/>
            <person name="Lucas S."/>
            <person name="Lundell T."/>
            <person name="Martin R."/>
            <person name="McLaughlin D.J."/>
            <person name="Morgenstern I."/>
            <person name="Morin E."/>
            <person name="Murat C."/>
            <person name="Nagy L.G."/>
            <person name="Nolan M."/>
            <person name="Ohm R.A."/>
            <person name="Patyshakuliyeva A."/>
            <person name="Rokas A."/>
            <person name="Ruiz-Duenas F.J."/>
            <person name="Sabat G."/>
            <person name="Salamov A."/>
            <person name="Samejima M."/>
            <person name="Schmutz J."/>
            <person name="Slot J.C."/>
            <person name="St John F."/>
            <person name="Stenlid J."/>
            <person name="Sun H."/>
            <person name="Sun S."/>
            <person name="Syed K."/>
            <person name="Tsang A."/>
            <person name="Wiebenga A."/>
            <person name="Young D."/>
            <person name="Pisabarro A."/>
            <person name="Eastwood D.C."/>
            <person name="Martin F."/>
            <person name="Cullen D."/>
            <person name="Grigoriev I.V."/>
            <person name="Hibbett D.S."/>
        </authorList>
    </citation>
    <scope>NUCLEOTIDE SEQUENCE [LARGE SCALE GENOMIC DNA]</scope>
    <source>
        <strain evidence="3">HHB-11173 SS5</strain>
    </source>
</reference>
<dbReference type="Proteomes" id="UP000054196">
    <property type="component" value="Unassembled WGS sequence"/>
</dbReference>
<dbReference type="eggNOG" id="ENOG502T20M">
    <property type="taxonomic scope" value="Eukaryota"/>
</dbReference>
<evidence type="ECO:0000313" key="3">
    <source>
        <dbReference type="Proteomes" id="UP000054196"/>
    </source>
</evidence>
<dbReference type="InterPro" id="IPR032549">
    <property type="entry name" value="DUF4939"/>
</dbReference>
<dbReference type="HOGENOM" id="CLU_000384_30_11_1"/>
<gene>
    <name evidence="2" type="ORF">PUNSTDRAFT_32102</name>
</gene>
<organism evidence="2 3">
    <name type="scientific">Punctularia strigosozonata (strain HHB-11173)</name>
    <name type="common">White-rot fungus</name>
    <dbReference type="NCBI Taxonomy" id="741275"/>
    <lineage>
        <taxon>Eukaryota</taxon>
        <taxon>Fungi</taxon>
        <taxon>Dikarya</taxon>
        <taxon>Basidiomycota</taxon>
        <taxon>Agaricomycotina</taxon>
        <taxon>Agaricomycetes</taxon>
        <taxon>Corticiales</taxon>
        <taxon>Punctulariaceae</taxon>
        <taxon>Punctularia</taxon>
    </lineage>
</organism>
<evidence type="ECO:0000313" key="2">
    <source>
        <dbReference type="EMBL" id="EIN03252.1"/>
    </source>
</evidence>
<dbReference type="GeneID" id="18882179"/>
<dbReference type="KEGG" id="psq:PUNSTDRAFT_32102"/>
<dbReference type="OrthoDB" id="3263571at2759"/>
<dbReference type="OMA" id="WTFATFE"/>
<dbReference type="EMBL" id="JH687701">
    <property type="protein sequence ID" value="EIN03252.1"/>
    <property type="molecule type" value="Genomic_DNA"/>
</dbReference>
<feature type="non-terminal residue" evidence="2">
    <location>
        <position position="98"/>
    </location>
</feature>
<proteinExistence type="predicted"/>
<sequence>MADNEKLELGAPPAFNGDRSRLEAFTAHCKMVIKAQPKKFDSDNKKIAYALSYMKEGIAEQWKTQYIKDATTAGNARASQTFDQFITELETAFKPLDK</sequence>
<name>R7S0E4_PUNST</name>
<feature type="domain" description="DUF4939" evidence="1">
    <location>
        <begin position="11"/>
        <end position="75"/>
    </location>
</feature>
<protein>
    <recommendedName>
        <fullName evidence="1">DUF4939 domain-containing protein</fullName>
    </recommendedName>
</protein>
<dbReference type="RefSeq" id="XP_007389519.1">
    <property type="nucleotide sequence ID" value="XM_007389457.1"/>
</dbReference>
<dbReference type="Pfam" id="PF16297">
    <property type="entry name" value="DUF4939"/>
    <property type="match status" value="1"/>
</dbReference>
<evidence type="ECO:0000259" key="1">
    <source>
        <dbReference type="Pfam" id="PF16297"/>
    </source>
</evidence>
<keyword evidence="3" id="KW-1185">Reference proteome</keyword>